<dbReference type="PANTHER" id="PTHR30455:SF2">
    <property type="entry name" value="TRANSCRIPTIONAL REPRESSOR NRDR"/>
    <property type="match status" value="1"/>
</dbReference>
<dbReference type="GO" id="GO:0003677">
    <property type="term" value="F:DNA binding"/>
    <property type="evidence" value="ECO:0007669"/>
    <property type="project" value="UniProtKB-KW"/>
</dbReference>
<keyword evidence="4 8" id="KW-0067">ATP-binding</keyword>
<protein>
    <recommendedName>
        <fullName evidence="8">Transcriptional repressor NrdR</fullName>
    </recommendedName>
</protein>
<comment type="function">
    <text evidence="8">Negatively regulates transcription of bacterial ribonucleotide reductase nrd genes and operons by binding to NrdR-boxes.</text>
</comment>
<evidence type="ECO:0000256" key="6">
    <source>
        <dbReference type="ARBA" id="ARBA00023125"/>
    </source>
</evidence>
<dbReference type="Proteomes" id="UP000229641">
    <property type="component" value="Unassembled WGS sequence"/>
</dbReference>
<keyword evidence="1 8" id="KW-0678">Repressor</keyword>
<evidence type="ECO:0000259" key="9">
    <source>
        <dbReference type="PROSITE" id="PS51161"/>
    </source>
</evidence>
<sequence>MKCPFCGYQEDKVVDSRSSSEGASVRRRRECIKCGRRFTTYEYIEDMQLMVIKKDGRREAFDRKKIQAGVARACEKRPVSIEKIDDLVTNTERFILKKFDREVPSTFIGELIMTKLAQLDDVAYVRFASVYRQFRDVNQFMSELKNILDKGASFERLIKPKAKIKPNKKKKKK</sequence>
<evidence type="ECO:0000256" key="1">
    <source>
        <dbReference type="ARBA" id="ARBA00022491"/>
    </source>
</evidence>
<dbReference type="AlphaFoldDB" id="A0A2H0LZH8"/>
<dbReference type="GO" id="GO:0005524">
    <property type="term" value="F:ATP binding"/>
    <property type="evidence" value="ECO:0007669"/>
    <property type="project" value="UniProtKB-UniRule"/>
</dbReference>
<organism evidence="10 11">
    <name type="scientific">Candidatus Ghiorseimicrobium undicola</name>
    <dbReference type="NCBI Taxonomy" id="1974746"/>
    <lineage>
        <taxon>Bacteria</taxon>
        <taxon>Pseudomonadati</taxon>
        <taxon>Candidatus Omnitrophota</taxon>
        <taxon>Candidatus Ghiorseimicrobium</taxon>
    </lineage>
</organism>
<dbReference type="PROSITE" id="PS51161">
    <property type="entry name" value="ATP_CONE"/>
    <property type="match status" value="1"/>
</dbReference>
<dbReference type="PANTHER" id="PTHR30455">
    <property type="entry name" value="TRANSCRIPTIONAL REPRESSOR NRDR"/>
    <property type="match status" value="1"/>
</dbReference>
<feature type="domain" description="ATP-cone" evidence="9">
    <location>
        <begin position="49"/>
        <end position="139"/>
    </location>
</feature>
<evidence type="ECO:0000313" key="11">
    <source>
        <dbReference type="Proteomes" id="UP000229641"/>
    </source>
</evidence>
<dbReference type="GO" id="GO:0008270">
    <property type="term" value="F:zinc ion binding"/>
    <property type="evidence" value="ECO:0007669"/>
    <property type="project" value="UniProtKB-UniRule"/>
</dbReference>
<proteinExistence type="inferred from homology"/>
<comment type="cofactor">
    <cofactor evidence="8">
        <name>Zn(2+)</name>
        <dbReference type="ChEBI" id="CHEBI:29105"/>
    </cofactor>
    <text evidence="8">Binds 1 zinc ion.</text>
</comment>
<feature type="zinc finger region" evidence="8">
    <location>
        <begin position="3"/>
        <end position="34"/>
    </location>
</feature>
<dbReference type="InterPro" id="IPR003796">
    <property type="entry name" value="RNR_NrdR-like"/>
</dbReference>
<dbReference type="GO" id="GO:0045892">
    <property type="term" value="P:negative regulation of DNA-templated transcription"/>
    <property type="evidence" value="ECO:0007669"/>
    <property type="project" value="UniProtKB-UniRule"/>
</dbReference>
<name>A0A2H0LZH8_9BACT</name>
<keyword evidence="8" id="KW-0479">Metal-binding</keyword>
<dbReference type="HAMAP" id="MF_00440">
    <property type="entry name" value="NrdR"/>
    <property type="match status" value="1"/>
</dbReference>
<evidence type="ECO:0000256" key="7">
    <source>
        <dbReference type="ARBA" id="ARBA00023163"/>
    </source>
</evidence>
<comment type="similarity">
    <text evidence="8">Belongs to the NrdR family.</text>
</comment>
<evidence type="ECO:0000256" key="5">
    <source>
        <dbReference type="ARBA" id="ARBA00023015"/>
    </source>
</evidence>
<evidence type="ECO:0000256" key="8">
    <source>
        <dbReference type="HAMAP-Rule" id="MF_00440"/>
    </source>
</evidence>
<accession>A0A2H0LZH8</accession>
<dbReference type="NCBIfam" id="TIGR00244">
    <property type="entry name" value="transcriptional regulator NrdR"/>
    <property type="match status" value="1"/>
</dbReference>
<dbReference type="EMBL" id="PCWA01000015">
    <property type="protein sequence ID" value="PIQ89786.1"/>
    <property type="molecule type" value="Genomic_DNA"/>
</dbReference>
<evidence type="ECO:0000256" key="2">
    <source>
        <dbReference type="ARBA" id="ARBA00022741"/>
    </source>
</evidence>
<gene>
    <name evidence="8" type="primary">nrdR</name>
    <name evidence="10" type="ORF">COV72_01075</name>
</gene>
<keyword evidence="5 8" id="KW-0805">Transcription regulation</keyword>
<keyword evidence="6 8" id="KW-0238">DNA-binding</keyword>
<keyword evidence="3 8" id="KW-0863">Zinc-finger</keyword>
<keyword evidence="8" id="KW-0862">Zinc</keyword>
<keyword evidence="2 8" id="KW-0547">Nucleotide-binding</keyword>
<dbReference type="Pfam" id="PF03477">
    <property type="entry name" value="ATP-cone"/>
    <property type="match status" value="1"/>
</dbReference>
<dbReference type="InterPro" id="IPR005144">
    <property type="entry name" value="ATP-cone_dom"/>
</dbReference>
<keyword evidence="7 8" id="KW-0804">Transcription</keyword>
<dbReference type="InterPro" id="IPR055173">
    <property type="entry name" value="NrdR-like_N"/>
</dbReference>
<comment type="caution">
    <text evidence="10">The sequence shown here is derived from an EMBL/GenBank/DDBJ whole genome shotgun (WGS) entry which is preliminary data.</text>
</comment>
<evidence type="ECO:0000313" key="10">
    <source>
        <dbReference type="EMBL" id="PIQ89786.1"/>
    </source>
</evidence>
<dbReference type="Pfam" id="PF22811">
    <property type="entry name" value="Zn_ribbon_NrdR"/>
    <property type="match status" value="1"/>
</dbReference>
<evidence type="ECO:0000256" key="3">
    <source>
        <dbReference type="ARBA" id="ARBA00022771"/>
    </source>
</evidence>
<evidence type="ECO:0000256" key="4">
    <source>
        <dbReference type="ARBA" id="ARBA00022840"/>
    </source>
</evidence>
<reference evidence="10 11" key="1">
    <citation type="submission" date="2017-09" db="EMBL/GenBank/DDBJ databases">
        <title>Depth-based differentiation of microbial function through sediment-hosted aquifers and enrichment of novel symbionts in the deep terrestrial subsurface.</title>
        <authorList>
            <person name="Probst A.J."/>
            <person name="Ladd B."/>
            <person name="Jarett J.K."/>
            <person name="Geller-Mcgrath D.E."/>
            <person name="Sieber C.M."/>
            <person name="Emerson J.B."/>
            <person name="Anantharaman K."/>
            <person name="Thomas B.C."/>
            <person name="Malmstrom R."/>
            <person name="Stieglmeier M."/>
            <person name="Klingl A."/>
            <person name="Woyke T."/>
            <person name="Ryan C.M."/>
            <person name="Banfield J.F."/>
        </authorList>
    </citation>
    <scope>NUCLEOTIDE SEQUENCE [LARGE SCALE GENOMIC DNA]</scope>
    <source>
        <strain evidence="10">CG11_big_fil_rev_8_21_14_0_20_42_13</strain>
    </source>
</reference>